<dbReference type="KEGG" id="taa:NMY3_00375"/>
<proteinExistence type="predicted"/>
<dbReference type="AlphaFoldDB" id="A0A654LW52"/>
<keyword evidence="3" id="KW-1185">Reference proteome</keyword>
<organism evidence="2 3">
    <name type="scientific">Candidatus Nitrosocosmicus oleophilus</name>
    <dbReference type="NCBI Taxonomy" id="1353260"/>
    <lineage>
        <taxon>Archaea</taxon>
        <taxon>Nitrososphaerota</taxon>
        <taxon>Nitrososphaeria</taxon>
        <taxon>Nitrososphaerales</taxon>
        <taxon>Nitrososphaeraceae</taxon>
        <taxon>Candidatus Nitrosocosmicus</taxon>
    </lineage>
</organism>
<accession>A0A654LW52</accession>
<evidence type="ECO:0000313" key="3">
    <source>
        <dbReference type="Proteomes" id="UP000058925"/>
    </source>
</evidence>
<protein>
    <submittedName>
        <fullName evidence="2">Uncharacterized protein</fullName>
    </submittedName>
</protein>
<reference evidence="3" key="1">
    <citation type="submission" date="2015-10" db="EMBL/GenBank/DDBJ databases">
        <title>Niche specialization of a soil ammonia-oxidizing archaeon, Candidatus Nitrosocosmicus oleophilus.</title>
        <authorList>
            <person name="Jung M.-Y."/>
            <person name="Rhee S.-K."/>
        </authorList>
    </citation>
    <scope>NUCLEOTIDE SEQUENCE [LARGE SCALE GENOMIC DNA]</scope>
    <source>
        <strain evidence="3">MY3</strain>
    </source>
</reference>
<feature type="region of interest" description="Disordered" evidence="1">
    <location>
        <begin position="1"/>
        <end position="20"/>
    </location>
</feature>
<evidence type="ECO:0000313" key="2">
    <source>
        <dbReference type="EMBL" id="ALI34589.1"/>
    </source>
</evidence>
<name>A0A654LW52_9ARCH</name>
<feature type="compositionally biased region" description="Low complexity" evidence="1">
    <location>
        <begin position="1"/>
        <end position="14"/>
    </location>
</feature>
<dbReference type="Proteomes" id="UP000058925">
    <property type="component" value="Chromosome"/>
</dbReference>
<sequence>MNSRNSLSYRNLNRQTNKPKVPNNKVCSGLSCENYGICILQIKYINKPGWFCEACKNDLLANDLVIHNLDHISSNTYLHNSYSISFQSNKNSKTEVQSNE</sequence>
<evidence type="ECO:0000256" key="1">
    <source>
        <dbReference type="SAM" id="MobiDB-lite"/>
    </source>
</evidence>
<gene>
    <name evidence="2" type="ORF">NMY3_00375</name>
</gene>
<dbReference type="EMBL" id="CP012850">
    <property type="protein sequence ID" value="ALI34589.1"/>
    <property type="molecule type" value="Genomic_DNA"/>
</dbReference>